<evidence type="ECO:0000256" key="10">
    <source>
        <dbReference type="ARBA" id="ARBA00023242"/>
    </source>
</evidence>
<keyword evidence="5" id="KW-0479">Metal-binding</keyword>
<feature type="region of interest" description="Disordered" evidence="13">
    <location>
        <begin position="268"/>
        <end position="288"/>
    </location>
</feature>
<dbReference type="GO" id="GO:0005634">
    <property type="term" value="C:nucleus"/>
    <property type="evidence" value="ECO:0007669"/>
    <property type="project" value="UniProtKB-SubCell"/>
</dbReference>
<dbReference type="EMBL" id="OY660873">
    <property type="protein sequence ID" value="CAJ1066429.1"/>
    <property type="molecule type" value="Genomic_DNA"/>
</dbReference>
<evidence type="ECO:0000256" key="11">
    <source>
        <dbReference type="PROSITE-ProRule" id="PRU00175"/>
    </source>
</evidence>
<evidence type="ECO:0000256" key="2">
    <source>
        <dbReference type="ARBA" id="ARBA00004123"/>
    </source>
</evidence>
<keyword evidence="7 11" id="KW-0863">Zinc-finger</keyword>
<keyword evidence="9" id="KW-0862">Zinc</keyword>
<proteinExistence type="predicted"/>
<reference evidence="15" key="1">
    <citation type="submission" date="2023-08" db="EMBL/GenBank/DDBJ databases">
        <authorList>
            <person name="Alioto T."/>
            <person name="Alioto T."/>
            <person name="Gomez Garrido J."/>
        </authorList>
    </citation>
    <scope>NUCLEOTIDE SEQUENCE</scope>
</reference>
<feature type="compositionally biased region" description="Low complexity" evidence="13">
    <location>
        <begin position="375"/>
        <end position="401"/>
    </location>
</feature>
<dbReference type="AlphaFoldDB" id="A0AAV1G144"/>
<evidence type="ECO:0000256" key="12">
    <source>
        <dbReference type="SAM" id="Coils"/>
    </source>
</evidence>
<dbReference type="Gene3D" id="3.30.40.10">
    <property type="entry name" value="Zinc/RING finger domain, C3HC4 (zinc finger)"/>
    <property type="match status" value="1"/>
</dbReference>
<dbReference type="CDD" id="cd22265">
    <property type="entry name" value="UDM1_RNF168"/>
    <property type="match status" value="1"/>
</dbReference>
<organism evidence="15 16">
    <name type="scientific">Xyrichtys novacula</name>
    <name type="common">Pearly razorfish</name>
    <name type="synonym">Hemipteronotus novacula</name>
    <dbReference type="NCBI Taxonomy" id="13765"/>
    <lineage>
        <taxon>Eukaryota</taxon>
        <taxon>Metazoa</taxon>
        <taxon>Chordata</taxon>
        <taxon>Craniata</taxon>
        <taxon>Vertebrata</taxon>
        <taxon>Euteleostomi</taxon>
        <taxon>Actinopterygii</taxon>
        <taxon>Neopterygii</taxon>
        <taxon>Teleostei</taxon>
        <taxon>Neoteleostei</taxon>
        <taxon>Acanthomorphata</taxon>
        <taxon>Eupercaria</taxon>
        <taxon>Labriformes</taxon>
        <taxon>Labridae</taxon>
        <taxon>Xyrichtys</taxon>
    </lineage>
</organism>
<dbReference type="SMART" id="SM00184">
    <property type="entry name" value="RING"/>
    <property type="match status" value="1"/>
</dbReference>
<evidence type="ECO:0000256" key="1">
    <source>
        <dbReference type="ARBA" id="ARBA00000900"/>
    </source>
</evidence>
<dbReference type="GO" id="GO:0008270">
    <property type="term" value="F:zinc ion binding"/>
    <property type="evidence" value="ECO:0007669"/>
    <property type="project" value="UniProtKB-KW"/>
</dbReference>
<comment type="catalytic activity">
    <reaction evidence="1">
        <text>S-ubiquitinyl-[E2 ubiquitin-conjugating enzyme]-L-cysteine + [acceptor protein]-L-lysine = [E2 ubiquitin-conjugating enzyme]-L-cysteine + N(6)-ubiquitinyl-[acceptor protein]-L-lysine.</text>
        <dbReference type="EC" id="2.3.2.27"/>
    </reaction>
</comment>
<keyword evidence="8" id="KW-0833">Ubl conjugation pathway</keyword>
<feature type="coiled-coil region" evidence="12">
    <location>
        <begin position="129"/>
        <end position="182"/>
    </location>
</feature>
<evidence type="ECO:0000256" key="13">
    <source>
        <dbReference type="SAM" id="MobiDB-lite"/>
    </source>
</evidence>
<evidence type="ECO:0000313" key="15">
    <source>
        <dbReference type="EMBL" id="CAJ1066429.1"/>
    </source>
</evidence>
<feature type="region of interest" description="Disordered" evidence="13">
    <location>
        <begin position="342"/>
        <end position="418"/>
    </location>
</feature>
<dbReference type="Pfam" id="PF13923">
    <property type="entry name" value="zf-C3HC4_2"/>
    <property type="match status" value="1"/>
</dbReference>
<dbReference type="PANTHER" id="PTHR23328:SF1">
    <property type="entry name" value="E3 UBIQUITIN-PROTEIN LIGASE RNF168"/>
    <property type="match status" value="1"/>
</dbReference>
<dbReference type="InterPro" id="IPR001841">
    <property type="entry name" value="Znf_RING"/>
</dbReference>
<dbReference type="PANTHER" id="PTHR23328">
    <property type="entry name" value="RING-TYPE DOMAIN-CONTAINING PROTEIN"/>
    <property type="match status" value="1"/>
</dbReference>
<dbReference type="EC" id="2.3.2.27" evidence="3"/>
<evidence type="ECO:0000259" key="14">
    <source>
        <dbReference type="PROSITE" id="PS50089"/>
    </source>
</evidence>
<dbReference type="InterPro" id="IPR051657">
    <property type="entry name" value="RNF168/RNF169_E3_ubiq-ligase"/>
</dbReference>
<gene>
    <name evidence="15" type="ORF">XNOV1_A039602</name>
</gene>
<sequence length="418" mass="47169">MAPVSDVEVEVEVSEKKGVLCLDDCYCPVCLEIFKEPVTLPCTHTFCKECFLQAVDQSSLLCPLCRRRIAVWCRQNSRNNTLINQQLWTRIQETFPKQCERRLRGQDVQEDNPPVSVCFPRVSEPGALRQEYEEQVTRLTEERRVLEEEERRASEELIKTLLAKEEEELQEDTKRREEDERLARLLSNQWNSAAVSERDVGPADVSSVNAKKGVCSGQIERFFSRPSQGSSDYSSTANKENMALCEQVKPPPPSLSSWLTTGGGALCPKRKSGEMGPPEEQEEGEREVITTKRVCVSSSSSSALHTLAECEAELLSRRQQEEEDRRLAMLLQKELNQEERLRATDRRKGTSDAYLFRHSRRDRCNEQDPRKTGHSSSSSSSSSSTFSSSSSSSSSSSLSSSRGSKQKTLTEMFSTLNN</sequence>
<accession>A0AAV1G144</accession>
<evidence type="ECO:0000256" key="3">
    <source>
        <dbReference type="ARBA" id="ARBA00012483"/>
    </source>
</evidence>
<dbReference type="CDD" id="cd21952">
    <property type="entry name" value="MIU2_RNF168"/>
    <property type="match status" value="1"/>
</dbReference>
<evidence type="ECO:0000256" key="6">
    <source>
        <dbReference type="ARBA" id="ARBA00022763"/>
    </source>
</evidence>
<evidence type="ECO:0000256" key="4">
    <source>
        <dbReference type="ARBA" id="ARBA00022679"/>
    </source>
</evidence>
<keyword evidence="10" id="KW-0539">Nucleus</keyword>
<comment type="subcellular location">
    <subcellularLocation>
        <location evidence="2">Nucleus</location>
    </subcellularLocation>
</comment>
<evidence type="ECO:0000313" key="16">
    <source>
        <dbReference type="Proteomes" id="UP001178508"/>
    </source>
</evidence>
<name>A0AAV1G144_XYRNO</name>
<evidence type="ECO:0000256" key="5">
    <source>
        <dbReference type="ARBA" id="ARBA00022723"/>
    </source>
</evidence>
<dbReference type="GO" id="GO:0035861">
    <property type="term" value="C:site of double-strand break"/>
    <property type="evidence" value="ECO:0007669"/>
    <property type="project" value="TreeGrafter"/>
</dbReference>
<dbReference type="GO" id="GO:0061630">
    <property type="term" value="F:ubiquitin protein ligase activity"/>
    <property type="evidence" value="ECO:0007669"/>
    <property type="project" value="UniProtKB-EC"/>
</dbReference>
<dbReference type="SUPFAM" id="SSF57850">
    <property type="entry name" value="RING/U-box"/>
    <property type="match status" value="1"/>
</dbReference>
<dbReference type="PROSITE" id="PS50089">
    <property type="entry name" value="ZF_RING_2"/>
    <property type="match status" value="1"/>
</dbReference>
<keyword evidence="12" id="KW-0175">Coiled coil</keyword>
<dbReference type="InterPro" id="IPR013083">
    <property type="entry name" value="Znf_RING/FYVE/PHD"/>
</dbReference>
<dbReference type="GO" id="GO:0006302">
    <property type="term" value="P:double-strand break repair"/>
    <property type="evidence" value="ECO:0007669"/>
    <property type="project" value="TreeGrafter"/>
</dbReference>
<keyword evidence="4" id="KW-0808">Transferase</keyword>
<keyword evidence="6" id="KW-0227">DNA damage</keyword>
<keyword evidence="16" id="KW-1185">Reference proteome</keyword>
<evidence type="ECO:0000256" key="8">
    <source>
        <dbReference type="ARBA" id="ARBA00022786"/>
    </source>
</evidence>
<evidence type="ECO:0000256" key="7">
    <source>
        <dbReference type="ARBA" id="ARBA00022771"/>
    </source>
</evidence>
<dbReference type="GO" id="GO:0031491">
    <property type="term" value="F:nucleosome binding"/>
    <property type="evidence" value="ECO:0007669"/>
    <property type="project" value="TreeGrafter"/>
</dbReference>
<protein>
    <recommendedName>
        <fullName evidence="3">RING-type E3 ubiquitin transferase</fullName>
        <ecNumber evidence="3">2.3.2.27</ecNumber>
    </recommendedName>
</protein>
<feature type="domain" description="RING-type" evidence="14">
    <location>
        <begin position="27"/>
        <end position="66"/>
    </location>
</feature>
<dbReference type="Proteomes" id="UP001178508">
    <property type="component" value="Chromosome 10"/>
</dbReference>
<feature type="compositionally biased region" description="Basic and acidic residues" evidence="13">
    <location>
        <begin position="362"/>
        <end position="371"/>
    </location>
</feature>
<feature type="compositionally biased region" description="Polar residues" evidence="13">
    <location>
        <begin position="402"/>
        <end position="418"/>
    </location>
</feature>
<evidence type="ECO:0000256" key="9">
    <source>
        <dbReference type="ARBA" id="ARBA00022833"/>
    </source>
</evidence>